<proteinExistence type="predicted"/>
<accession>A0A8S2QMZ1</accession>
<evidence type="ECO:0000256" key="1">
    <source>
        <dbReference type="SAM" id="MobiDB-lite"/>
    </source>
</evidence>
<protein>
    <submittedName>
        <fullName evidence="2">Uncharacterized protein</fullName>
    </submittedName>
</protein>
<sequence length="114" mass="13860">MQEDKDSFFTKQFDNWEHFEEQFIIWCNHYHEPVNIKRSSMKYNEKTMKELFDRFRYEHVKKDGGYRAQDIEEILKESHSSHTFSSNSSEHSDEISSDGLITISRFTEIETYLY</sequence>
<name>A0A8S2QMZ1_9BILA</name>
<dbReference type="EMBL" id="CAJOBJ010008532">
    <property type="protein sequence ID" value="CAF4114756.1"/>
    <property type="molecule type" value="Genomic_DNA"/>
</dbReference>
<comment type="caution">
    <text evidence="2">The sequence shown here is derived from an EMBL/GenBank/DDBJ whole genome shotgun (WGS) entry which is preliminary data.</text>
</comment>
<dbReference type="AlphaFoldDB" id="A0A8S2QMZ1"/>
<organism evidence="2 3">
    <name type="scientific">Rotaria magnacalcarata</name>
    <dbReference type="NCBI Taxonomy" id="392030"/>
    <lineage>
        <taxon>Eukaryota</taxon>
        <taxon>Metazoa</taxon>
        <taxon>Spiralia</taxon>
        <taxon>Gnathifera</taxon>
        <taxon>Rotifera</taxon>
        <taxon>Eurotatoria</taxon>
        <taxon>Bdelloidea</taxon>
        <taxon>Philodinida</taxon>
        <taxon>Philodinidae</taxon>
        <taxon>Rotaria</taxon>
    </lineage>
</organism>
<feature type="region of interest" description="Disordered" evidence="1">
    <location>
        <begin position="77"/>
        <end position="96"/>
    </location>
</feature>
<evidence type="ECO:0000313" key="3">
    <source>
        <dbReference type="Proteomes" id="UP000681720"/>
    </source>
</evidence>
<reference evidence="2" key="1">
    <citation type="submission" date="2021-02" db="EMBL/GenBank/DDBJ databases">
        <authorList>
            <person name="Nowell W R."/>
        </authorList>
    </citation>
    <scope>NUCLEOTIDE SEQUENCE</scope>
</reference>
<evidence type="ECO:0000313" key="2">
    <source>
        <dbReference type="EMBL" id="CAF4114756.1"/>
    </source>
</evidence>
<dbReference type="Proteomes" id="UP000681720">
    <property type="component" value="Unassembled WGS sequence"/>
</dbReference>
<gene>
    <name evidence="2" type="ORF">GIL414_LOCUS17749</name>
</gene>